<reference evidence="2" key="1">
    <citation type="journal article" date="2014" name="Int. J. Syst. Evol. Microbiol.">
        <title>Complete genome sequence of Corynebacterium casei LMG S-19264T (=DSM 44701T), isolated from a smear-ripened cheese.</title>
        <authorList>
            <consortium name="US DOE Joint Genome Institute (JGI-PGF)"/>
            <person name="Walter F."/>
            <person name="Albersmeier A."/>
            <person name="Kalinowski J."/>
            <person name="Ruckert C."/>
        </authorList>
    </citation>
    <scope>NUCLEOTIDE SEQUENCE</scope>
    <source>
        <strain evidence="2">JCM 3091</strain>
    </source>
</reference>
<evidence type="ECO:0008006" key="4">
    <source>
        <dbReference type="Google" id="ProtNLM"/>
    </source>
</evidence>
<feature type="signal peptide" evidence="1">
    <location>
        <begin position="1"/>
        <end position="27"/>
    </location>
</feature>
<evidence type="ECO:0000256" key="1">
    <source>
        <dbReference type="SAM" id="SignalP"/>
    </source>
</evidence>
<dbReference type="PROSITE" id="PS51318">
    <property type="entry name" value="TAT"/>
    <property type="match status" value="1"/>
</dbReference>
<protein>
    <recommendedName>
        <fullName evidence="4">DUF1800 domain-containing protein</fullName>
    </recommendedName>
</protein>
<evidence type="ECO:0000313" key="2">
    <source>
        <dbReference type="EMBL" id="GGK15199.1"/>
    </source>
</evidence>
<dbReference type="InterPro" id="IPR014917">
    <property type="entry name" value="DUF1800"/>
</dbReference>
<keyword evidence="1" id="KW-0732">Signal</keyword>
<accession>A0A8J3BEA1</accession>
<reference evidence="2" key="2">
    <citation type="submission" date="2020-09" db="EMBL/GenBank/DDBJ databases">
        <authorList>
            <person name="Sun Q."/>
            <person name="Ohkuma M."/>
        </authorList>
    </citation>
    <scope>NUCLEOTIDE SEQUENCE</scope>
    <source>
        <strain evidence="2">JCM 3091</strain>
    </source>
</reference>
<dbReference type="Proteomes" id="UP000662200">
    <property type="component" value="Unassembled WGS sequence"/>
</dbReference>
<evidence type="ECO:0000313" key="3">
    <source>
        <dbReference type="Proteomes" id="UP000662200"/>
    </source>
</evidence>
<gene>
    <name evidence="2" type="ORF">GCM10010124_04730</name>
</gene>
<sequence>MPLTSRRHLLRGAAAAATVAAVPAVLAAPAPAVAAATVSPLHHLLRRATYGPTPASLAEAATLGVGGWLDRQLNPSAIADPVADALLARLPLAQASVAGVRAAVTAGTLKRYGWEAMYQLGVATVGRAAWSNRQLLEAVVEFWSNHLCVTNPFDEGWDNRPDYDRAVIRRYALGRYADLLKASATHPAMLSYLDNRHSTKYKPNENYARELLELHTVGTIHTEADVVQAARLLTGLTVDWKTGAFQYDAATHATGAVKILGYRHANATAAGGRAAALGLLDYLARHPATARRIAEKLCVRFVSDTPPPALVDRLAALYLARDTAIAPVLRALFTSAEFAASAGAKVRGPYEDMIATVRTLGLGLDAAGVEGVRALYWMAESVGQAPLAWGQPDGYPDTAAAWAAPAGLLGRWNNHLNLAAGWWPEELVRPAASLTAALLPTVPATYGELVDTLTDRLVGVRFADSHRAALAGFFGKQPASTLRTTDGAANGALPYLVALILDSPYFAER</sequence>
<organism evidence="2 3">
    <name type="scientific">Pilimelia terevasa</name>
    <dbReference type="NCBI Taxonomy" id="53372"/>
    <lineage>
        <taxon>Bacteria</taxon>
        <taxon>Bacillati</taxon>
        <taxon>Actinomycetota</taxon>
        <taxon>Actinomycetes</taxon>
        <taxon>Micromonosporales</taxon>
        <taxon>Micromonosporaceae</taxon>
        <taxon>Pilimelia</taxon>
    </lineage>
</organism>
<dbReference type="RefSeq" id="WP_268244317.1">
    <property type="nucleotide sequence ID" value="NZ_BMQC01000001.1"/>
</dbReference>
<proteinExistence type="predicted"/>
<keyword evidence="3" id="KW-1185">Reference proteome</keyword>
<dbReference type="AlphaFoldDB" id="A0A8J3BEA1"/>
<dbReference type="Pfam" id="PF08811">
    <property type="entry name" value="DUF1800"/>
    <property type="match status" value="1"/>
</dbReference>
<feature type="chain" id="PRO_5038599930" description="DUF1800 domain-containing protein" evidence="1">
    <location>
        <begin position="28"/>
        <end position="509"/>
    </location>
</feature>
<comment type="caution">
    <text evidence="2">The sequence shown here is derived from an EMBL/GenBank/DDBJ whole genome shotgun (WGS) entry which is preliminary data.</text>
</comment>
<dbReference type="InterPro" id="IPR006311">
    <property type="entry name" value="TAT_signal"/>
</dbReference>
<dbReference type="EMBL" id="BMQC01000001">
    <property type="protein sequence ID" value="GGK15199.1"/>
    <property type="molecule type" value="Genomic_DNA"/>
</dbReference>
<name>A0A8J3BEA1_9ACTN</name>